<evidence type="ECO:0000313" key="1">
    <source>
        <dbReference type="EMBL" id="GAA6411679.1"/>
    </source>
</evidence>
<reference evidence="1 2" key="1">
    <citation type="submission" date="2024-04" db="EMBL/GenBank/DDBJ databases">
        <title>Defined microbial consortia suppress multidrug-resistant proinflammatory Enterobacteriaceae via ecological control.</title>
        <authorList>
            <person name="Furuichi M."/>
            <person name="Kawaguchi T."/>
            <person name="Pust M."/>
            <person name="Yasuma K."/>
            <person name="Plichta D."/>
            <person name="Hasegawa N."/>
            <person name="Ohya T."/>
            <person name="Bhattarai S."/>
            <person name="Sasajima S."/>
            <person name="Aoto Y."/>
            <person name="Tuganbaev T."/>
            <person name="Yaginuma M."/>
            <person name="Ueda M."/>
            <person name="Okahashi N."/>
            <person name="Amafuji K."/>
            <person name="Kiridooshi Y."/>
            <person name="Sugita K."/>
            <person name="Strazar M."/>
            <person name="Skelly A."/>
            <person name="Suda W."/>
            <person name="Hattori M."/>
            <person name="Nakamoto N."/>
            <person name="Caballero S."/>
            <person name="Norman J."/>
            <person name="Olle B."/>
            <person name="Tanoue T."/>
            <person name="Arita M."/>
            <person name="Bucci V."/>
            <person name="Atarashi K."/>
            <person name="Xavier R."/>
            <person name="Honda K."/>
        </authorList>
    </citation>
    <scope>NUCLEOTIDE SEQUENCE [LARGE SCALE GENOMIC DNA]</scope>
    <source>
        <strain evidence="2">k04-0078-D8-1</strain>
    </source>
</reference>
<dbReference type="Proteomes" id="UP001600943">
    <property type="component" value="Unassembled WGS sequence"/>
</dbReference>
<protein>
    <submittedName>
        <fullName evidence="1">Uncharacterized protein</fullName>
    </submittedName>
</protein>
<accession>A0ABQ0BJQ5</accession>
<proteinExistence type="predicted"/>
<keyword evidence="2" id="KW-1185">Reference proteome</keyword>
<organism evidence="1 2">
    <name type="scientific">Blautia hominis</name>
    <dbReference type="NCBI Taxonomy" id="2025493"/>
    <lineage>
        <taxon>Bacteria</taxon>
        <taxon>Bacillati</taxon>
        <taxon>Bacillota</taxon>
        <taxon>Clostridia</taxon>
        <taxon>Lachnospirales</taxon>
        <taxon>Lachnospiraceae</taxon>
        <taxon>Blautia</taxon>
    </lineage>
</organism>
<evidence type="ECO:0000313" key="2">
    <source>
        <dbReference type="Proteomes" id="UP001600943"/>
    </source>
</evidence>
<name>A0ABQ0BJQ5_9FIRM</name>
<gene>
    <name evidence="1" type="ORF">K040078D81_57960</name>
</gene>
<dbReference type="EMBL" id="BAABYW010000002">
    <property type="protein sequence ID" value="GAA6411679.1"/>
    <property type="molecule type" value="Genomic_DNA"/>
</dbReference>
<sequence>MLLFQATFYHTFPEKQIISLKMSVFVDIMGATSQVGARSHLATAGDWERSFQYNGRNEPNGKRGEVVSK</sequence>
<comment type="caution">
    <text evidence="1">The sequence shown here is derived from an EMBL/GenBank/DDBJ whole genome shotgun (WGS) entry which is preliminary data.</text>
</comment>